<protein>
    <submittedName>
        <fullName evidence="4">Dynein axonemal assembly factor 5 (HEAT repeat-containing protein 2)</fullName>
    </submittedName>
</protein>
<feature type="domain" description="Dynein axonemal assembly factor 5 HEAT-repeat" evidence="2">
    <location>
        <begin position="397"/>
        <end position="488"/>
    </location>
</feature>
<dbReference type="Gene3D" id="1.25.10.10">
    <property type="entry name" value="Leucine-rich Repeat Variant"/>
    <property type="match status" value="2"/>
</dbReference>
<evidence type="ECO:0000256" key="1">
    <source>
        <dbReference type="SAM" id="MobiDB-lite"/>
    </source>
</evidence>
<name>A0ABP0JLZ9_9DINO</name>
<evidence type="ECO:0000313" key="5">
    <source>
        <dbReference type="Proteomes" id="UP001642464"/>
    </source>
</evidence>
<feature type="domain" description="Dynein axonemal assembly factor 5 TPR repeats" evidence="3">
    <location>
        <begin position="17"/>
        <end position="257"/>
    </location>
</feature>
<dbReference type="PANTHER" id="PTHR16216">
    <property type="entry name" value="DYNEIN ASSEMBLY FACTOR 5, AXONEMAL"/>
    <property type="match status" value="1"/>
</dbReference>
<keyword evidence="5" id="KW-1185">Reference proteome</keyword>
<evidence type="ECO:0000259" key="3">
    <source>
        <dbReference type="Pfam" id="PF25757"/>
    </source>
</evidence>
<dbReference type="InterPro" id="IPR056497">
    <property type="entry name" value="HEAT_DAAF5"/>
</dbReference>
<accession>A0ABP0JLZ9</accession>
<dbReference type="Pfam" id="PF24573">
    <property type="entry name" value="HEAT_DAAF5"/>
    <property type="match status" value="1"/>
</dbReference>
<organism evidence="4 5">
    <name type="scientific">Durusdinium trenchii</name>
    <dbReference type="NCBI Taxonomy" id="1381693"/>
    <lineage>
        <taxon>Eukaryota</taxon>
        <taxon>Sar</taxon>
        <taxon>Alveolata</taxon>
        <taxon>Dinophyceae</taxon>
        <taxon>Suessiales</taxon>
        <taxon>Symbiodiniaceae</taxon>
        <taxon>Durusdinium</taxon>
    </lineage>
</organism>
<dbReference type="InterPro" id="IPR011989">
    <property type="entry name" value="ARM-like"/>
</dbReference>
<dbReference type="EMBL" id="CAXAMM010007780">
    <property type="protein sequence ID" value="CAK9015368.1"/>
    <property type="molecule type" value="Genomic_DNA"/>
</dbReference>
<evidence type="ECO:0000259" key="2">
    <source>
        <dbReference type="Pfam" id="PF24573"/>
    </source>
</evidence>
<evidence type="ECO:0000313" key="4">
    <source>
        <dbReference type="EMBL" id="CAK9015368.1"/>
    </source>
</evidence>
<feature type="region of interest" description="Disordered" evidence="1">
    <location>
        <begin position="324"/>
        <end position="357"/>
    </location>
</feature>
<sequence>MDGYQEFLLSVKRDINCLSDQDRTVRRGAVVKLEKTLLSGGKAQASPEYVQKLFLEELHKPLFRMFADQGEKCREVSLSMTLRFTDLLPVSEVENVLPLLLAALLGRFRSQPFPEQSEELRLEALRVLSHLFDLCKERLNPFASDILDALSKALTDSCPDAKKECCEITKKVSQYFDAERVSRACSPLVASLLANLKHQQWKVRRATLESIGALLLQEAPMMDHMEDVLPHLNVLLNDRTPGVRQSLAETLERWLLKGLNFRVPSSNSFDDDGPEGFDKFEPRLLILLLGVASDEEAEQVGAVALGGLERVAVLKHEVLMKRAAKEREREEARRKAKEAREGNDGYMEQDGEAEERKKLKCQDPEVVAAFDYASVLPLLPEPFLAGRLPAPLTSTYVKMHLGNILPQVLGNITQWTTDIREAAARLLQVVLVIANRHIAPFLDAVLVHLYKAQADDDQKVSIISRSCASMVGVFLDSEMVLEVVGKHLGLKHEGGQRKGTSFDELWPQDKHGRQTTRTVQDVLSGVKNFAATTAESRRQVFIVLARLLHPTSGSSGSFRRPLTASEVKLALRFLEEGVRSELLPAVLAATEALLNAGQDACIDEWPRVFDLLLRMKSGEECNAKTVDANIEHLAQLLGRSQLQLYEQHLRSRLGDLLQGADAVLWEDTSPNRHILETLLRNSGAAVAEHVGSLMPVLARQASPEDASASARVDLLGLVHFLVNEEDEGLAEAIRANSLALLDGVLLPNCSWRPGQSNGKIRRGGMVCVHSLLRRHLVPPAVLNEVFVDLMPILKSCLDDSWSPDNRMIACLVLSCTLGDLQAEINGEQLREVYPELLKRLDDSNDKIRVAVCEALDVFFKCLPHNWSRTLFEYILRNLFVHLDDPNPEIQQGIYTVLQSAVHQDYQTFLKEAQSAAAKSSHPRLCEELVRLAESLQKASGEDVAAA</sequence>
<dbReference type="InterPro" id="IPR052623">
    <property type="entry name" value="DAAF5"/>
</dbReference>
<dbReference type="Pfam" id="PF25757">
    <property type="entry name" value="TPR_DNAAF5"/>
    <property type="match status" value="1"/>
</dbReference>
<proteinExistence type="predicted"/>
<dbReference type="PANTHER" id="PTHR16216:SF2">
    <property type="entry name" value="DYNEIN AXONEMAL ASSEMBLY FACTOR 5"/>
    <property type="match status" value="1"/>
</dbReference>
<dbReference type="InterPro" id="IPR057978">
    <property type="entry name" value="TPR_DAAF5"/>
</dbReference>
<gene>
    <name evidence="4" type="ORF">SCF082_LOCUS12726</name>
</gene>
<comment type="caution">
    <text evidence="4">The sequence shown here is derived from an EMBL/GenBank/DDBJ whole genome shotgun (WGS) entry which is preliminary data.</text>
</comment>
<dbReference type="Proteomes" id="UP001642464">
    <property type="component" value="Unassembled WGS sequence"/>
</dbReference>
<feature type="compositionally biased region" description="Basic and acidic residues" evidence="1">
    <location>
        <begin position="324"/>
        <end position="343"/>
    </location>
</feature>
<reference evidence="4 5" key="1">
    <citation type="submission" date="2024-02" db="EMBL/GenBank/DDBJ databases">
        <authorList>
            <person name="Chen Y."/>
            <person name="Shah S."/>
            <person name="Dougan E. K."/>
            <person name="Thang M."/>
            <person name="Chan C."/>
        </authorList>
    </citation>
    <scope>NUCLEOTIDE SEQUENCE [LARGE SCALE GENOMIC DNA]</scope>
</reference>
<dbReference type="SUPFAM" id="SSF48371">
    <property type="entry name" value="ARM repeat"/>
    <property type="match status" value="1"/>
</dbReference>
<dbReference type="InterPro" id="IPR016024">
    <property type="entry name" value="ARM-type_fold"/>
</dbReference>